<evidence type="ECO:0000256" key="4">
    <source>
        <dbReference type="ARBA" id="ARBA00023012"/>
    </source>
</evidence>
<dbReference type="FunFam" id="3.40.50.2300:FF:000002">
    <property type="entry name" value="DNA-binding response regulator PhoP"/>
    <property type="match status" value="1"/>
</dbReference>
<keyword evidence="5" id="KW-0805">Transcription regulation</keyword>
<dbReference type="InterPro" id="IPR001789">
    <property type="entry name" value="Sig_transdc_resp-reg_receiver"/>
</dbReference>
<evidence type="ECO:0000256" key="5">
    <source>
        <dbReference type="ARBA" id="ARBA00023015"/>
    </source>
</evidence>
<keyword evidence="2" id="KW-0963">Cytoplasm</keyword>
<comment type="caution">
    <text evidence="12">The sequence shown here is derived from an EMBL/GenBank/DDBJ whole genome shotgun (WGS) entry which is preliminary data.</text>
</comment>
<dbReference type="Proteomes" id="UP000287447">
    <property type="component" value="Unassembled WGS sequence"/>
</dbReference>
<dbReference type="GO" id="GO:0005829">
    <property type="term" value="C:cytosol"/>
    <property type="evidence" value="ECO:0007669"/>
    <property type="project" value="TreeGrafter"/>
</dbReference>
<dbReference type="CDD" id="cd00383">
    <property type="entry name" value="trans_reg_C"/>
    <property type="match status" value="1"/>
</dbReference>
<evidence type="ECO:0000256" key="3">
    <source>
        <dbReference type="ARBA" id="ARBA00022553"/>
    </source>
</evidence>
<evidence type="ECO:0000259" key="11">
    <source>
        <dbReference type="PROSITE" id="PS51755"/>
    </source>
</evidence>
<evidence type="ECO:0000256" key="9">
    <source>
        <dbReference type="PROSITE-ProRule" id="PRU01091"/>
    </source>
</evidence>
<dbReference type="SMART" id="SM00862">
    <property type="entry name" value="Trans_reg_C"/>
    <property type="match status" value="1"/>
</dbReference>
<organism evidence="12 13">
    <name type="scientific">Hwanghaeella grinnelliae</name>
    <dbReference type="NCBI Taxonomy" id="2500179"/>
    <lineage>
        <taxon>Bacteria</taxon>
        <taxon>Pseudomonadati</taxon>
        <taxon>Pseudomonadota</taxon>
        <taxon>Alphaproteobacteria</taxon>
        <taxon>Rhodospirillales</taxon>
        <taxon>Rhodospirillaceae</taxon>
        <taxon>Hwanghaeella</taxon>
    </lineage>
</organism>
<dbReference type="Pfam" id="PF00486">
    <property type="entry name" value="Trans_reg_C"/>
    <property type="match status" value="1"/>
</dbReference>
<dbReference type="PROSITE" id="PS51755">
    <property type="entry name" value="OMPR_PHOB"/>
    <property type="match status" value="1"/>
</dbReference>
<comment type="subcellular location">
    <subcellularLocation>
        <location evidence="1">Cytoplasm</location>
    </subcellularLocation>
</comment>
<keyword evidence="13" id="KW-1185">Reference proteome</keyword>
<dbReference type="InterPro" id="IPR011006">
    <property type="entry name" value="CheY-like_superfamily"/>
</dbReference>
<feature type="domain" description="OmpR/PhoB-type" evidence="11">
    <location>
        <begin position="124"/>
        <end position="218"/>
    </location>
</feature>
<dbReference type="PANTHER" id="PTHR48111:SF35">
    <property type="entry name" value="TRANSCRIPTIONAL REGULATORY PROTEIN QSEB"/>
    <property type="match status" value="1"/>
</dbReference>
<evidence type="ECO:0000259" key="10">
    <source>
        <dbReference type="PROSITE" id="PS50110"/>
    </source>
</evidence>
<evidence type="ECO:0000256" key="7">
    <source>
        <dbReference type="ARBA" id="ARBA00023163"/>
    </source>
</evidence>
<keyword evidence="6 9" id="KW-0238">DNA-binding</keyword>
<name>A0A437QQ87_9PROT</name>
<dbReference type="GO" id="GO:0006355">
    <property type="term" value="P:regulation of DNA-templated transcription"/>
    <property type="evidence" value="ECO:0007669"/>
    <property type="project" value="InterPro"/>
</dbReference>
<dbReference type="OrthoDB" id="9802426at2"/>
<evidence type="ECO:0000256" key="8">
    <source>
        <dbReference type="PROSITE-ProRule" id="PRU00169"/>
    </source>
</evidence>
<dbReference type="Gene3D" id="6.10.250.690">
    <property type="match status" value="1"/>
</dbReference>
<keyword evidence="7" id="KW-0804">Transcription</keyword>
<feature type="modified residue" description="4-aspartylphosphate" evidence="8">
    <location>
        <position position="51"/>
    </location>
</feature>
<dbReference type="GO" id="GO:0000976">
    <property type="term" value="F:transcription cis-regulatory region binding"/>
    <property type="evidence" value="ECO:0007669"/>
    <property type="project" value="TreeGrafter"/>
</dbReference>
<dbReference type="PANTHER" id="PTHR48111">
    <property type="entry name" value="REGULATOR OF RPOS"/>
    <property type="match status" value="1"/>
</dbReference>
<evidence type="ECO:0000256" key="1">
    <source>
        <dbReference type="ARBA" id="ARBA00004496"/>
    </source>
</evidence>
<protein>
    <submittedName>
        <fullName evidence="12">Response regulator transcription factor</fullName>
    </submittedName>
</protein>
<dbReference type="PROSITE" id="PS50110">
    <property type="entry name" value="RESPONSE_REGULATORY"/>
    <property type="match status" value="1"/>
</dbReference>
<dbReference type="AlphaFoldDB" id="A0A437QQ87"/>
<dbReference type="CDD" id="cd17624">
    <property type="entry name" value="REC_OmpR_PmrA-like"/>
    <property type="match status" value="1"/>
</dbReference>
<dbReference type="SMART" id="SM00448">
    <property type="entry name" value="REC"/>
    <property type="match status" value="1"/>
</dbReference>
<sequence>MRVLLVEDDGLIGDAIRSALPRHGVAVDWMRNGEGLLNALTDNSFDILVLDIGLPGRNGFDLLQDVRKAKNAIPILILTARYELDERVKGLNLGADDYLVKPFAMEELIARCRALTRRGESARRVELVCHGYRIDPAGMSVEGPSGTISLTPKAFNLLQILVESQGRVVTRRFLEESLYGWDGDAESNTLEAFVSQIRRKLGANIIRTIRGVGYMVPKTESDAAE</sequence>
<dbReference type="GO" id="GO:0000156">
    <property type="term" value="F:phosphorelay response regulator activity"/>
    <property type="evidence" value="ECO:0007669"/>
    <property type="project" value="TreeGrafter"/>
</dbReference>
<proteinExistence type="predicted"/>
<dbReference type="InterPro" id="IPR039420">
    <property type="entry name" value="WalR-like"/>
</dbReference>
<dbReference type="InterPro" id="IPR016032">
    <property type="entry name" value="Sig_transdc_resp-reg_C-effctor"/>
</dbReference>
<dbReference type="Gene3D" id="3.40.50.2300">
    <property type="match status" value="1"/>
</dbReference>
<reference evidence="13" key="1">
    <citation type="submission" date="2019-01" db="EMBL/GenBank/DDBJ databases">
        <title>Gri0909 isolated from a small marine red alga.</title>
        <authorList>
            <person name="Kim J."/>
            <person name="Jeong S.E."/>
            <person name="Jeon C.O."/>
        </authorList>
    </citation>
    <scope>NUCLEOTIDE SEQUENCE [LARGE SCALE GENOMIC DNA]</scope>
    <source>
        <strain evidence="13">Gri0909</strain>
    </source>
</reference>
<gene>
    <name evidence="12" type="ORF">EOI86_16100</name>
</gene>
<dbReference type="Pfam" id="PF00072">
    <property type="entry name" value="Response_reg"/>
    <property type="match status" value="1"/>
</dbReference>
<dbReference type="Gene3D" id="1.10.10.10">
    <property type="entry name" value="Winged helix-like DNA-binding domain superfamily/Winged helix DNA-binding domain"/>
    <property type="match status" value="1"/>
</dbReference>
<keyword evidence="4" id="KW-0902">Two-component regulatory system</keyword>
<dbReference type="InterPro" id="IPR036388">
    <property type="entry name" value="WH-like_DNA-bd_sf"/>
</dbReference>
<keyword evidence="3 8" id="KW-0597">Phosphoprotein</keyword>
<dbReference type="SUPFAM" id="SSF46894">
    <property type="entry name" value="C-terminal effector domain of the bipartite response regulators"/>
    <property type="match status" value="1"/>
</dbReference>
<dbReference type="RefSeq" id="WP_127766172.1">
    <property type="nucleotide sequence ID" value="NZ_SADE01000002.1"/>
</dbReference>
<evidence type="ECO:0000256" key="6">
    <source>
        <dbReference type="ARBA" id="ARBA00023125"/>
    </source>
</evidence>
<evidence type="ECO:0000313" key="13">
    <source>
        <dbReference type="Proteomes" id="UP000287447"/>
    </source>
</evidence>
<feature type="DNA-binding region" description="OmpR/PhoB-type" evidence="9">
    <location>
        <begin position="124"/>
        <end position="218"/>
    </location>
</feature>
<evidence type="ECO:0000313" key="12">
    <source>
        <dbReference type="EMBL" id="RVU36696.1"/>
    </source>
</evidence>
<dbReference type="GO" id="GO:0032993">
    <property type="term" value="C:protein-DNA complex"/>
    <property type="evidence" value="ECO:0007669"/>
    <property type="project" value="TreeGrafter"/>
</dbReference>
<accession>A0A437QQ87</accession>
<dbReference type="InterPro" id="IPR001867">
    <property type="entry name" value="OmpR/PhoB-type_DNA-bd"/>
</dbReference>
<dbReference type="EMBL" id="SADE01000002">
    <property type="protein sequence ID" value="RVU36696.1"/>
    <property type="molecule type" value="Genomic_DNA"/>
</dbReference>
<evidence type="ECO:0000256" key="2">
    <source>
        <dbReference type="ARBA" id="ARBA00022490"/>
    </source>
</evidence>
<feature type="domain" description="Response regulatory" evidence="10">
    <location>
        <begin position="2"/>
        <end position="116"/>
    </location>
</feature>
<dbReference type="SUPFAM" id="SSF52172">
    <property type="entry name" value="CheY-like"/>
    <property type="match status" value="1"/>
</dbReference>